<dbReference type="GO" id="GO:0016787">
    <property type="term" value="F:hydrolase activity"/>
    <property type="evidence" value="ECO:0007669"/>
    <property type="project" value="UniProtKB-KW"/>
</dbReference>
<organism evidence="4 5">
    <name type="scientific">Cloacibacillus porcorum</name>
    <dbReference type="NCBI Taxonomy" id="1197717"/>
    <lineage>
        <taxon>Bacteria</taxon>
        <taxon>Thermotogati</taxon>
        <taxon>Synergistota</taxon>
        <taxon>Synergistia</taxon>
        <taxon>Synergistales</taxon>
        <taxon>Synergistaceae</taxon>
        <taxon>Cloacibacillus</taxon>
    </lineage>
</organism>
<dbReference type="GeneID" id="83056509"/>
<evidence type="ECO:0000256" key="1">
    <source>
        <dbReference type="ARBA" id="ARBA00010211"/>
    </source>
</evidence>
<dbReference type="PANTHER" id="PTHR42796">
    <property type="entry name" value="FUMARYLACETOACETATE HYDROLASE DOMAIN-CONTAINING PROTEIN 2A-RELATED"/>
    <property type="match status" value="1"/>
</dbReference>
<dbReference type="Gene3D" id="3.90.850.10">
    <property type="entry name" value="Fumarylacetoacetase-like, C-terminal domain"/>
    <property type="match status" value="1"/>
</dbReference>
<keyword evidence="4" id="KW-0378">Hydrolase</keyword>
<evidence type="ECO:0000313" key="4">
    <source>
        <dbReference type="EMBL" id="ANZ43864.1"/>
    </source>
</evidence>
<evidence type="ECO:0000259" key="3">
    <source>
        <dbReference type="Pfam" id="PF01557"/>
    </source>
</evidence>
<dbReference type="OrthoDB" id="9805307at2"/>
<dbReference type="STRING" id="1197717.BED41_01420"/>
<dbReference type="InterPro" id="IPR051121">
    <property type="entry name" value="FAH"/>
</dbReference>
<evidence type="ECO:0000313" key="5">
    <source>
        <dbReference type="Proteomes" id="UP000093044"/>
    </source>
</evidence>
<evidence type="ECO:0000256" key="2">
    <source>
        <dbReference type="ARBA" id="ARBA00022723"/>
    </source>
</evidence>
<keyword evidence="2" id="KW-0479">Metal-binding</keyword>
<dbReference type="PANTHER" id="PTHR42796:SF4">
    <property type="entry name" value="FUMARYLACETOACETATE HYDROLASE DOMAIN-CONTAINING PROTEIN 2A"/>
    <property type="match status" value="1"/>
</dbReference>
<dbReference type="KEGG" id="cpor:BED41_01420"/>
<dbReference type="RefSeq" id="WP_066742121.1">
    <property type="nucleotide sequence ID" value="NZ_CP016757.1"/>
</dbReference>
<comment type="similarity">
    <text evidence="1">Belongs to the FAH family.</text>
</comment>
<dbReference type="AlphaFoldDB" id="A0A1B2I1L0"/>
<accession>A0A1B2I1L0</accession>
<dbReference type="EMBL" id="CP016757">
    <property type="protein sequence ID" value="ANZ43864.1"/>
    <property type="molecule type" value="Genomic_DNA"/>
</dbReference>
<feature type="domain" description="Fumarylacetoacetase-like C-terminal" evidence="3">
    <location>
        <begin position="90"/>
        <end position="283"/>
    </location>
</feature>
<dbReference type="Proteomes" id="UP000093044">
    <property type="component" value="Chromosome"/>
</dbReference>
<keyword evidence="5" id="KW-1185">Reference proteome</keyword>
<gene>
    <name evidence="4" type="ORF">BED41_01420</name>
</gene>
<dbReference type="GO" id="GO:0046872">
    <property type="term" value="F:metal ion binding"/>
    <property type="evidence" value="ECO:0007669"/>
    <property type="project" value="UniProtKB-KW"/>
</dbReference>
<reference evidence="4" key="1">
    <citation type="submission" date="2016-08" db="EMBL/GenBank/DDBJ databases">
        <title>Complete genome of Cloacibacillus porcorum.</title>
        <authorList>
            <person name="Looft T."/>
            <person name="Bayles D.O."/>
            <person name="Alt D.P."/>
        </authorList>
    </citation>
    <scope>NUCLEOTIDE SEQUENCE [LARGE SCALE GENOMIC DNA]</scope>
    <source>
        <strain evidence="4">CL-84</strain>
    </source>
</reference>
<dbReference type="Pfam" id="PF01557">
    <property type="entry name" value="FAA_hydrolase"/>
    <property type="match status" value="1"/>
</dbReference>
<dbReference type="GO" id="GO:0044281">
    <property type="term" value="P:small molecule metabolic process"/>
    <property type="evidence" value="ECO:0007669"/>
    <property type="project" value="UniProtKB-ARBA"/>
</dbReference>
<protein>
    <submittedName>
        <fullName evidence="4">Fumarylacetoacetate hydrolase</fullName>
    </submittedName>
</protein>
<name>A0A1B2I1L0_9BACT</name>
<dbReference type="SUPFAM" id="SSF56529">
    <property type="entry name" value="FAH"/>
    <property type="match status" value="1"/>
</dbReference>
<proteinExistence type="inferred from homology"/>
<dbReference type="InterPro" id="IPR036663">
    <property type="entry name" value="Fumarylacetoacetase_C_sf"/>
</dbReference>
<dbReference type="InterPro" id="IPR011234">
    <property type="entry name" value="Fumarylacetoacetase-like_C"/>
</dbReference>
<sequence>MRFVTYRKDGKEKAGIVTKSGILPVAALKEAAGFAPETEIFALIEKEQIPQLTKWYNGGGREEAKRLAQKEAIPFAEVVYGPLYRNPPRIFGIGLNYKDHAGDLGEKTPAVFPGSFYKPASCIVGPGDDICIPALPEAQKTTAEAELGIIIGKKCKFIEEKDWQEYIVGYTTVLDMTEESILRLNPRYLTIVKGFDSFFSFGPQLVTPDEVPDVLALEVATVHNGEIHAKNTVANMTFPPSKLVALISHMQGWLPGDILSTGTPRAVHIQEGDRAECRISGPGGFSFEPLVNPVIDLKLKR</sequence>